<dbReference type="Gene3D" id="2.115.10.20">
    <property type="entry name" value="Glycosyl hydrolase domain, family 43"/>
    <property type="match status" value="1"/>
</dbReference>
<dbReference type="PANTHER" id="PTHR43301:SF3">
    <property type="entry name" value="ARABINAN ENDO-1,5-ALPHA-L-ARABINOSIDASE A-RELATED"/>
    <property type="match status" value="1"/>
</dbReference>
<dbReference type="InterPro" id="IPR006710">
    <property type="entry name" value="Glyco_hydro_43"/>
</dbReference>
<keyword evidence="4 5" id="KW-0326">Glycosidase</keyword>
<feature type="chain" id="PRO_5005207855" evidence="6">
    <location>
        <begin position="27"/>
        <end position="321"/>
    </location>
</feature>
<evidence type="ECO:0000256" key="2">
    <source>
        <dbReference type="ARBA" id="ARBA00009865"/>
    </source>
</evidence>
<dbReference type="Proteomes" id="UP000036520">
    <property type="component" value="Chromosome"/>
</dbReference>
<dbReference type="PATRIC" id="fig|320787.5.peg.1197"/>
<keyword evidence="8" id="KW-1185">Reference proteome</keyword>
<reference evidence="7 8" key="1">
    <citation type="submission" date="2015-07" db="EMBL/GenBank/DDBJ databases">
        <authorList>
            <person name="Kim K.M."/>
        </authorList>
    </citation>
    <scope>NUCLEOTIDE SEQUENCE [LARGE SCALE GENOMIC DNA]</scope>
    <source>
        <strain evidence="7 8">KCTC 12363</strain>
    </source>
</reference>
<evidence type="ECO:0000256" key="3">
    <source>
        <dbReference type="ARBA" id="ARBA00022801"/>
    </source>
</evidence>
<keyword evidence="6" id="KW-0732">Signal</keyword>
<protein>
    <submittedName>
        <fullName evidence="7">Beta-galactosidase I</fullName>
    </submittedName>
</protein>
<comment type="pathway">
    <text evidence="1">Glycan metabolism; L-arabinan degradation.</text>
</comment>
<evidence type="ECO:0000256" key="6">
    <source>
        <dbReference type="SAM" id="SignalP"/>
    </source>
</evidence>
<dbReference type="EMBL" id="CP012040">
    <property type="protein sequence ID" value="AKP50531.1"/>
    <property type="molecule type" value="Genomic_DNA"/>
</dbReference>
<comment type="similarity">
    <text evidence="2 5">Belongs to the glycosyl hydrolase 43 family.</text>
</comment>
<dbReference type="PANTHER" id="PTHR43301">
    <property type="entry name" value="ARABINAN ENDO-1,5-ALPHA-L-ARABINOSIDASE"/>
    <property type="match status" value="1"/>
</dbReference>
<evidence type="ECO:0000256" key="5">
    <source>
        <dbReference type="RuleBase" id="RU361187"/>
    </source>
</evidence>
<dbReference type="AlphaFoldDB" id="A0A0H4P7W0"/>
<feature type="signal peptide" evidence="6">
    <location>
        <begin position="1"/>
        <end position="26"/>
    </location>
</feature>
<dbReference type="InterPro" id="IPR023296">
    <property type="entry name" value="Glyco_hydro_beta-prop_sf"/>
</dbReference>
<evidence type="ECO:0000256" key="4">
    <source>
        <dbReference type="ARBA" id="ARBA00023295"/>
    </source>
</evidence>
<dbReference type="SUPFAM" id="SSF75005">
    <property type="entry name" value="Arabinanase/levansucrase/invertase"/>
    <property type="match status" value="1"/>
</dbReference>
<dbReference type="RefSeq" id="WP_084011653.1">
    <property type="nucleotide sequence ID" value="NZ_CP012040.1"/>
</dbReference>
<dbReference type="STRING" id="320787.CA2015_1079"/>
<sequence>MSFRKQSSWMLAMVLVLLFSCRSSDQKEMEEEEVYLFSYFTGNGEDGLHLAYSKDGYTFKAMNDGASLLTPKVGEDKLMRDPCIIKGGDGLFHMVWTVSWKEKGIGYAYSEDLINWSEQQFIPVMAHEPNARNTWAPEVFYDDEEELYLIYWSTTITGLYPETQSQEDNAYNHRQYYVTTKDFRTFSETKLFYEPGFNVIDGTIQKLEDKYYLFVKDETREPAKKNIRIAVSKSLTDGYGDAGEPITGEYWAEGPTITKVGDQWIVYFDKYTEHSMGAVMSSDLENWTDISEKISFPEGTRHGTVFKVDASFLDELLLKMK</sequence>
<dbReference type="GO" id="GO:0005975">
    <property type="term" value="P:carbohydrate metabolic process"/>
    <property type="evidence" value="ECO:0007669"/>
    <property type="project" value="InterPro"/>
</dbReference>
<dbReference type="PROSITE" id="PS51257">
    <property type="entry name" value="PROKAR_LIPOPROTEIN"/>
    <property type="match status" value="1"/>
</dbReference>
<evidence type="ECO:0000313" key="7">
    <source>
        <dbReference type="EMBL" id="AKP50531.1"/>
    </source>
</evidence>
<proteinExistence type="inferred from homology"/>
<dbReference type="KEGG" id="camu:CA2015_1079"/>
<dbReference type="Pfam" id="PF04616">
    <property type="entry name" value="Glyco_hydro_43"/>
    <property type="match status" value="1"/>
</dbReference>
<dbReference type="GO" id="GO:0004553">
    <property type="term" value="F:hydrolase activity, hydrolyzing O-glycosyl compounds"/>
    <property type="evidence" value="ECO:0007669"/>
    <property type="project" value="InterPro"/>
</dbReference>
<name>A0A0H4P7W0_9BACT</name>
<organism evidence="7 8">
    <name type="scientific">Cyclobacterium amurskyense</name>
    <dbReference type="NCBI Taxonomy" id="320787"/>
    <lineage>
        <taxon>Bacteria</taxon>
        <taxon>Pseudomonadati</taxon>
        <taxon>Bacteroidota</taxon>
        <taxon>Cytophagia</taxon>
        <taxon>Cytophagales</taxon>
        <taxon>Cyclobacteriaceae</taxon>
        <taxon>Cyclobacterium</taxon>
    </lineage>
</organism>
<evidence type="ECO:0000313" key="8">
    <source>
        <dbReference type="Proteomes" id="UP000036520"/>
    </source>
</evidence>
<keyword evidence="3 5" id="KW-0378">Hydrolase</keyword>
<dbReference type="InterPro" id="IPR050727">
    <property type="entry name" value="GH43_arabinanases"/>
</dbReference>
<gene>
    <name evidence="7" type="ORF">CA2015_1079</name>
</gene>
<accession>A0A0H4P7W0</accession>
<evidence type="ECO:0000256" key="1">
    <source>
        <dbReference type="ARBA" id="ARBA00004834"/>
    </source>
</evidence>
<dbReference type="CDD" id="cd08983">
    <property type="entry name" value="GH43_Bt3655-like"/>
    <property type="match status" value="1"/>
</dbReference>